<comment type="caution">
    <text evidence="2">The sequence shown here is derived from an EMBL/GenBank/DDBJ whole genome shotgun (WGS) entry which is preliminary data.</text>
</comment>
<evidence type="ECO:0000313" key="2">
    <source>
        <dbReference type="EMBL" id="KKN06219.1"/>
    </source>
</evidence>
<evidence type="ECO:0000256" key="1">
    <source>
        <dbReference type="SAM" id="Coils"/>
    </source>
</evidence>
<sequence length="73" mass="8380">MHEKCVEFVVEFCREICPTWAHCISTSSGFEKGDVGDKKSLLFCLKITERESEGLEVIEEEIEQEISKLNLEV</sequence>
<reference evidence="2" key="1">
    <citation type="journal article" date="2015" name="Nature">
        <title>Complex archaea that bridge the gap between prokaryotes and eukaryotes.</title>
        <authorList>
            <person name="Spang A."/>
            <person name="Saw J.H."/>
            <person name="Jorgensen S.L."/>
            <person name="Zaremba-Niedzwiedzka K."/>
            <person name="Martijn J."/>
            <person name="Lind A.E."/>
            <person name="van Eijk R."/>
            <person name="Schleper C."/>
            <person name="Guy L."/>
            <person name="Ettema T.J."/>
        </authorList>
    </citation>
    <scope>NUCLEOTIDE SEQUENCE</scope>
</reference>
<organism evidence="2">
    <name type="scientific">marine sediment metagenome</name>
    <dbReference type="NCBI Taxonomy" id="412755"/>
    <lineage>
        <taxon>unclassified sequences</taxon>
        <taxon>metagenomes</taxon>
        <taxon>ecological metagenomes</taxon>
    </lineage>
</organism>
<proteinExistence type="predicted"/>
<accession>A0A0F9MKC6</accession>
<gene>
    <name evidence="2" type="ORF">LCGC14_1079610</name>
</gene>
<dbReference type="AlphaFoldDB" id="A0A0F9MKC6"/>
<feature type="coiled-coil region" evidence="1">
    <location>
        <begin position="45"/>
        <end position="72"/>
    </location>
</feature>
<keyword evidence="1" id="KW-0175">Coiled coil</keyword>
<protein>
    <submittedName>
        <fullName evidence="2">Uncharacterized protein</fullName>
    </submittedName>
</protein>
<name>A0A0F9MKC6_9ZZZZ</name>
<dbReference type="EMBL" id="LAZR01004716">
    <property type="protein sequence ID" value="KKN06219.1"/>
    <property type="molecule type" value="Genomic_DNA"/>
</dbReference>